<dbReference type="EnsemblPlants" id="Zm00001eb295020_T001">
    <property type="protein sequence ID" value="Zm00001eb295020_P001"/>
    <property type="gene ID" value="Zm00001eb295020"/>
</dbReference>
<dbReference type="RefSeq" id="NP_001132409.1">
    <property type="nucleotide sequence ID" value="NM_001138937.1"/>
</dbReference>
<dbReference type="EMBL" id="CM000782">
    <property type="protein sequence ID" value="AQK88241.1"/>
    <property type="molecule type" value="Genomic_DNA"/>
</dbReference>
<dbReference type="GO" id="GO:0016020">
    <property type="term" value="C:membrane"/>
    <property type="evidence" value="ECO:0000318"/>
    <property type="project" value="GO_Central"/>
</dbReference>
<sequence length="243" mass="26511">MAGRSLAEPSLRSATDDDVSAVPSTTTSAARGVSAQDEGPASGVLVECRICQEDGDEACMEAPCSCKGSLKYAHRRCIQRWCDEKGDTVCEICLQQFVPNYTASSKLFQRGRNTFFFSAPGYIQARPMQNADHSATSTGYGHDQTPDPTGVLCCRIIAIALMVLLVFRDAVSVFLGDQDAYTVAVVTLLMLRTAAIVIPVYIILVAVTELLHRRRHRQVVHGQASDHAAEERTQPQQHVISIQ</sequence>
<dbReference type="AlphaFoldDB" id="B4FGJ2"/>
<dbReference type="Gene3D" id="3.30.40.10">
    <property type="entry name" value="Zinc/RING finger domain, C3HC4 (zinc finger)"/>
    <property type="match status" value="1"/>
</dbReference>
<dbReference type="HOGENOM" id="CLU_061276_0_0_1"/>
<reference evidence="9" key="4">
    <citation type="submission" date="2019-07" db="EMBL/GenBank/DDBJ databases">
        <authorList>
            <person name="Seetharam A."/>
            <person name="Woodhouse M."/>
            <person name="Cannon E."/>
        </authorList>
    </citation>
    <scope>NUCLEOTIDE SEQUENCE [LARGE SCALE GENOMIC DNA]</scope>
    <source>
        <strain evidence="9">cv. B73</strain>
    </source>
</reference>
<dbReference type="CDD" id="cd16495">
    <property type="entry name" value="RING_CH-C4HC3_MARCH"/>
    <property type="match status" value="1"/>
</dbReference>
<dbReference type="STRING" id="4577.B4FGJ2"/>
<dbReference type="OMA" id="YMEAPCS"/>
<keyword evidence="5" id="KW-1133">Transmembrane helix</keyword>
<reference evidence="8" key="3">
    <citation type="submission" date="2015-12" db="EMBL/GenBank/DDBJ databases">
        <title>Update maize B73 reference genome by single molecule sequencing technologies.</title>
        <authorList>
            <consortium name="Maize Genome Sequencing Project"/>
            <person name="Ware D."/>
        </authorList>
    </citation>
    <scope>NUCLEOTIDE SEQUENCE</scope>
    <source>
        <tissue evidence="8">Seedling</tissue>
    </source>
</reference>
<keyword evidence="10" id="KW-1185">Reference proteome</keyword>
<keyword evidence="3" id="KW-0862">Zinc</keyword>
<dbReference type="SMART" id="SM00744">
    <property type="entry name" value="RINGv"/>
    <property type="match status" value="1"/>
</dbReference>
<dbReference type="GO" id="GO:0004842">
    <property type="term" value="F:ubiquitin-protein transferase activity"/>
    <property type="evidence" value="ECO:0000318"/>
    <property type="project" value="GO_Central"/>
</dbReference>
<dbReference type="Pfam" id="PF12906">
    <property type="entry name" value="RINGv"/>
    <property type="match status" value="1"/>
</dbReference>
<evidence type="ECO:0000313" key="9">
    <source>
        <dbReference type="EnsemblPlants" id="Zm00001eb295020_P001"/>
    </source>
</evidence>
<dbReference type="Gramene" id="Zm00001eb295020_T001">
    <property type="protein sequence ID" value="Zm00001eb295020_P001"/>
    <property type="gene ID" value="Zm00001eb295020"/>
</dbReference>
<accession>B4FGJ2</accession>
<evidence type="ECO:0000259" key="6">
    <source>
        <dbReference type="PROSITE" id="PS51292"/>
    </source>
</evidence>
<dbReference type="InterPro" id="IPR011016">
    <property type="entry name" value="Znf_RING-CH"/>
</dbReference>
<proteinExistence type="evidence at transcript level"/>
<feature type="region of interest" description="Disordered" evidence="4">
    <location>
        <begin position="1"/>
        <end position="38"/>
    </location>
</feature>
<dbReference type="GO" id="GO:0016567">
    <property type="term" value="P:protein ubiquitination"/>
    <property type="evidence" value="ECO:0000318"/>
    <property type="project" value="GO_Central"/>
</dbReference>
<reference evidence="10" key="2">
    <citation type="journal article" date="2009" name="Science">
        <title>The B73 maize genome: complexity, diversity, and dynamics.</title>
        <authorList>
            <person name="Schnable P.S."/>
            <person name="Ware D."/>
            <person name="Fulton R.S."/>
            <person name="Stein J.C."/>
            <person name="Wei F."/>
            <person name="Pasternak S."/>
            <person name="Liang C."/>
            <person name="Zhang J."/>
            <person name="Fulton L."/>
            <person name="Graves T.A."/>
            <person name="Minx P."/>
            <person name="Reily A.D."/>
            <person name="Courtney L."/>
            <person name="Kruchowski S.S."/>
            <person name="Tomlinson C."/>
            <person name="Strong C."/>
            <person name="Delehaunty K."/>
            <person name="Fronick C."/>
            <person name="Courtney B."/>
            <person name="Rock S.M."/>
            <person name="Belter E."/>
            <person name="Du F."/>
            <person name="Kim K."/>
            <person name="Abbott R.M."/>
            <person name="Cotton M."/>
            <person name="Levy A."/>
            <person name="Marchetto P."/>
            <person name="Ochoa K."/>
            <person name="Jackson S.M."/>
            <person name="Gillam B."/>
            <person name="Chen W."/>
            <person name="Yan L."/>
            <person name="Higginbotham J."/>
            <person name="Cardenas M."/>
            <person name="Waligorski J."/>
            <person name="Applebaum E."/>
            <person name="Phelps L."/>
            <person name="Falcone J."/>
            <person name="Kanchi K."/>
            <person name="Thane T."/>
            <person name="Scimone A."/>
            <person name="Thane N."/>
            <person name="Henke J."/>
            <person name="Wang T."/>
            <person name="Ruppert J."/>
            <person name="Shah N."/>
            <person name="Rotter K."/>
            <person name="Hodges J."/>
            <person name="Ingenthron E."/>
            <person name="Cordes M."/>
            <person name="Kohlberg S."/>
            <person name="Sgro J."/>
            <person name="Delgado B."/>
            <person name="Mead K."/>
            <person name="Chinwalla A."/>
            <person name="Leonard S."/>
            <person name="Crouse K."/>
            <person name="Collura K."/>
            <person name="Kudrna D."/>
            <person name="Currie J."/>
            <person name="He R."/>
            <person name="Angelova A."/>
            <person name="Rajasekar S."/>
            <person name="Mueller T."/>
            <person name="Lomeli R."/>
            <person name="Scara G."/>
            <person name="Ko A."/>
            <person name="Delaney K."/>
            <person name="Wissotski M."/>
            <person name="Lopez G."/>
            <person name="Campos D."/>
            <person name="Braidotti M."/>
            <person name="Ashley E."/>
            <person name="Golser W."/>
            <person name="Kim H."/>
            <person name="Lee S."/>
            <person name="Lin J."/>
            <person name="Dujmic Z."/>
            <person name="Kim W."/>
            <person name="Talag J."/>
            <person name="Zuccolo A."/>
            <person name="Fan C."/>
            <person name="Sebastian A."/>
            <person name="Kramer M."/>
            <person name="Spiegel L."/>
            <person name="Nascimento L."/>
            <person name="Zutavern T."/>
            <person name="Miller B."/>
            <person name="Ambroise C."/>
            <person name="Muller S."/>
            <person name="Spooner W."/>
            <person name="Narechania A."/>
            <person name="Ren L."/>
            <person name="Wei S."/>
            <person name="Kumari S."/>
            <person name="Faga B."/>
            <person name="Levy M.J."/>
            <person name="McMahan L."/>
            <person name="Van Buren P."/>
            <person name="Vaughn M.W."/>
            <person name="Ying K."/>
            <person name="Yeh C.-T."/>
            <person name="Emrich S.J."/>
            <person name="Jia Y."/>
            <person name="Kalyanaraman A."/>
            <person name="Hsia A.-P."/>
            <person name="Barbazuk W.B."/>
            <person name="Baucom R.S."/>
            <person name="Brutnell T.P."/>
            <person name="Carpita N.C."/>
            <person name="Chaparro C."/>
            <person name="Chia J.-M."/>
            <person name="Deragon J.-M."/>
            <person name="Estill J.C."/>
            <person name="Fu Y."/>
            <person name="Jeddeloh J.A."/>
            <person name="Han Y."/>
            <person name="Lee H."/>
            <person name="Li P."/>
            <person name="Lisch D.R."/>
            <person name="Liu S."/>
            <person name="Liu Z."/>
            <person name="Nagel D.H."/>
            <person name="McCann M.C."/>
            <person name="SanMiguel P."/>
            <person name="Myers A.M."/>
            <person name="Nettleton D."/>
            <person name="Nguyen J."/>
            <person name="Penning B.W."/>
            <person name="Ponnala L."/>
            <person name="Schneider K.L."/>
            <person name="Schwartz D.C."/>
            <person name="Sharma A."/>
            <person name="Soderlund C."/>
            <person name="Springer N.M."/>
            <person name="Sun Q."/>
            <person name="Wang H."/>
            <person name="Waterman M."/>
            <person name="Westerman R."/>
            <person name="Wolfgruber T.K."/>
            <person name="Yang L."/>
            <person name="Yu Y."/>
            <person name="Zhang L."/>
            <person name="Zhou S."/>
            <person name="Zhu Q."/>
            <person name="Bennetzen J.L."/>
            <person name="Dawe R.K."/>
            <person name="Jiang J."/>
            <person name="Jiang N."/>
            <person name="Presting G.G."/>
            <person name="Wessler S.R."/>
            <person name="Aluru S."/>
            <person name="Martienssen R.A."/>
            <person name="Clifton S.W."/>
            <person name="McCombie W.R."/>
            <person name="Wing R.A."/>
            <person name="Wilson R.K."/>
        </authorList>
    </citation>
    <scope>NUCLEOTIDE SEQUENCE [LARGE SCALE GENOMIC DNA]</scope>
    <source>
        <strain evidence="10">cv. B73</strain>
    </source>
</reference>
<feature type="transmembrane region" description="Helical" evidence="5">
    <location>
        <begin position="181"/>
        <end position="207"/>
    </location>
</feature>
<dbReference type="eggNOG" id="KOG1609">
    <property type="taxonomic scope" value="Eukaryota"/>
</dbReference>
<dbReference type="PROSITE" id="PS51292">
    <property type="entry name" value="ZF_RING_CH"/>
    <property type="match status" value="1"/>
</dbReference>
<feature type="region of interest" description="Disordered" evidence="4">
    <location>
        <begin position="221"/>
        <end position="243"/>
    </location>
</feature>
<name>B4FGJ2_MAIZE</name>
<reference evidence="9" key="5">
    <citation type="submission" date="2021-05" db="UniProtKB">
        <authorList>
            <consortium name="EnsemblPlants"/>
        </authorList>
    </citation>
    <scope>IDENTIFICATION</scope>
    <source>
        <strain evidence="9">cv. B73</strain>
    </source>
</reference>
<dbReference type="PANTHER" id="PTHR23012">
    <property type="entry name" value="RING/FYVE/PHD ZINC FINGER DOMAIN-CONTAINING"/>
    <property type="match status" value="1"/>
</dbReference>
<dbReference type="Pfam" id="PF12428">
    <property type="entry name" value="DUF3675"/>
    <property type="match status" value="1"/>
</dbReference>
<dbReference type="InterPro" id="IPR033275">
    <property type="entry name" value="MARCH-like"/>
</dbReference>
<evidence type="ECO:0000256" key="1">
    <source>
        <dbReference type="ARBA" id="ARBA00022723"/>
    </source>
</evidence>
<dbReference type="Proteomes" id="UP000007305">
    <property type="component" value="Chromosome 6"/>
</dbReference>
<evidence type="ECO:0000313" key="7">
    <source>
        <dbReference type="EMBL" id="ACF81235.1"/>
    </source>
</evidence>
<dbReference type="SUPFAM" id="SSF57850">
    <property type="entry name" value="RING/U-box"/>
    <property type="match status" value="1"/>
</dbReference>
<evidence type="ECO:0000256" key="5">
    <source>
        <dbReference type="SAM" id="Phobius"/>
    </source>
</evidence>
<dbReference type="OrthoDB" id="264354at2759"/>
<evidence type="ECO:0000313" key="8">
    <source>
        <dbReference type="EMBL" id="AQK88241.1"/>
    </source>
</evidence>
<feature type="domain" description="RING-CH-type" evidence="6">
    <location>
        <begin position="40"/>
        <end position="100"/>
    </location>
</feature>
<keyword evidence="1" id="KW-0479">Metal-binding</keyword>
<feature type="compositionally biased region" description="Polar residues" evidence="4">
    <location>
        <begin position="234"/>
        <end position="243"/>
    </location>
</feature>
<dbReference type="ExpressionAtlas" id="B4FGJ2">
    <property type="expression patterns" value="baseline and differential"/>
</dbReference>
<dbReference type="GeneID" id="100193856"/>
<dbReference type="FunCoup" id="B4FGJ2">
    <property type="interactions" value="2"/>
</dbReference>
<feature type="transmembrane region" description="Helical" evidence="5">
    <location>
        <begin position="152"/>
        <end position="175"/>
    </location>
</feature>
<protein>
    <submittedName>
        <fullName evidence="8">RING/FYVE/PHD zinc finger superfamily protein</fullName>
    </submittedName>
</protein>
<dbReference type="PaxDb" id="4577-GRMZM2G113177_P01"/>
<evidence type="ECO:0000256" key="2">
    <source>
        <dbReference type="ARBA" id="ARBA00022771"/>
    </source>
</evidence>
<dbReference type="InterPro" id="IPR022143">
    <property type="entry name" value="DUF3675"/>
</dbReference>
<keyword evidence="5" id="KW-0812">Transmembrane</keyword>
<dbReference type="KEGG" id="zma:100193856"/>
<evidence type="ECO:0000256" key="4">
    <source>
        <dbReference type="SAM" id="MobiDB-lite"/>
    </source>
</evidence>
<dbReference type="PANTHER" id="PTHR23012:SF164">
    <property type="entry name" value="OS05G0552400 PROTEIN"/>
    <property type="match status" value="1"/>
</dbReference>
<evidence type="ECO:0000313" key="10">
    <source>
        <dbReference type="Proteomes" id="UP000007305"/>
    </source>
</evidence>
<dbReference type="InterPro" id="IPR013083">
    <property type="entry name" value="Znf_RING/FYVE/PHD"/>
</dbReference>
<keyword evidence="5" id="KW-0472">Membrane</keyword>
<keyword evidence="2" id="KW-0863">Zinc-finger</keyword>
<dbReference type="GO" id="GO:0008270">
    <property type="term" value="F:zinc ion binding"/>
    <property type="evidence" value="ECO:0007669"/>
    <property type="project" value="UniProtKB-KW"/>
</dbReference>
<dbReference type="EMBL" id="BT036230">
    <property type="protein sequence ID" value="ACF81235.1"/>
    <property type="molecule type" value="mRNA"/>
</dbReference>
<gene>
    <name evidence="9" type="primary">LOC100193856</name>
    <name evidence="8" type="ORF">ZEAMMB73_Zm00001d038926</name>
</gene>
<organism evidence="7">
    <name type="scientific">Zea mays</name>
    <name type="common">Maize</name>
    <dbReference type="NCBI Taxonomy" id="4577"/>
    <lineage>
        <taxon>Eukaryota</taxon>
        <taxon>Viridiplantae</taxon>
        <taxon>Streptophyta</taxon>
        <taxon>Embryophyta</taxon>
        <taxon>Tracheophyta</taxon>
        <taxon>Spermatophyta</taxon>
        <taxon>Magnoliopsida</taxon>
        <taxon>Liliopsida</taxon>
        <taxon>Poales</taxon>
        <taxon>Poaceae</taxon>
        <taxon>PACMAD clade</taxon>
        <taxon>Panicoideae</taxon>
        <taxon>Andropogonodae</taxon>
        <taxon>Andropogoneae</taxon>
        <taxon>Tripsacinae</taxon>
        <taxon>Zea</taxon>
    </lineage>
</organism>
<reference evidence="7" key="1">
    <citation type="journal article" date="2009" name="PLoS Genet.">
        <title>Sequencing, mapping, and analysis of 27,455 maize full-length cDNAs.</title>
        <authorList>
            <person name="Soderlund C."/>
            <person name="Descour A."/>
            <person name="Kudrna D."/>
            <person name="Bomhoff M."/>
            <person name="Boyd L."/>
            <person name="Currie J."/>
            <person name="Angelova A."/>
            <person name="Collura K."/>
            <person name="Wissotski M."/>
            <person name="Ashley E."/>
            <person name="Morrow D."/>
            <person name="Fernandes J."/>
            <person name="Walbot V."/>
            <person name="Yu Y."/>
        </authorList>
    </citation>
    <scope>NUCLEOTIDE SEQUENCE</scope>
    <source>
        <strain evidence="7">B73</strain>
    </source>
</reference>
<evidence type="ECO:0000256" key="3">
    <source>
        <dbReference type="ARBA" id="ARBA00022833"/>
    </source>
</evidence>